<dbReference type="Pfam" id="PF13472">
    <property type="entry name" value="Lipase_GDSL_2"/>
    <property type="match status" value="1"/>
</dbReference>
<dbReference type="Proteomes" id="UP000245293">
    <property type="component" value="Unassembled WGS sequence"/>
</dbReference>
<dbReference type="RefSeq" id="WP_109389334.1">
    <property type="nucleotide sequence ID" value="NZ_QETF01000015.1"/>
</dbReference>
<feature type="domain" description="SGNH hydrolase-type esterase" evidence="2">
    <location>
        <begin position="7"/>
        <end position="199"/>
    </location>
</feature>
<dbReference type="OrthoDB" id="164654at2"/>
<gene>
    <name evidence="3" type="ORF">DFK10_12290</name>
</gene>
<reference evidence="4" key="1">
    <citation type="submission" date="2018-05" db="EMBL/GenBank/DDBJ databases">
        <authorList>
            <person name="Du Z."/>
            <person name="Wang X."/>
        </authorList>
    </citation>
    <scope>NUCLEOTIDE SEQUENCE [LARGE SCALE GENOMIC DNA]</scope>
    <source>
        <strain evidence="4">WDS4C29</strain>
    </source>
</reference>
<comment type="caution">
    <text evidence="3">The sequence shown here is derived from an EMBL/GenBank/DDBJ whole genome shotgun (WGS) entry which is preliminary data.</text>
</comment>
<evidence type="ECO:0000313" key="4">
    <source>
        <dbReference type="Proteomes" id="UP000245293"/>
    </source>
</evidence>
<dbReference type="InterPro" id="IPR013830">
    <property type="entry name" value="SGNH_hydro"/>
</dbReference>
<dbReference type="SUPFAM" id="SSF52266">
    <property type="entry name" value="SGNH hydrolase"/>
    <property type="match status" value="1"/>
</dbReference>
<dbReference type="CDD" id="cd01839">
    <property type="entry name" value="SGNH_arylesterase_like"/>
    <property type="match status" value="1"/>
</dbReference>
<dbReference type="Gene3D" id="3.40.50.1110">
    <property type="entry name" value="SGNH hydrolase"/>
    <property type="match status" value="1"/>
</dbReference>
<organism evidence="3 4">
    <name type="scientific">Salibaculum griseiflavum</name>
    <dbReference type="NCBI Taxonomy" id="1914409"/>
    <lineage>
        <taxon>Bacteria</taxon>
        <taxon>Pseudomonadati</taxon>
        <taxon>Pseudomonadota</taxon>
        <taxon>Alphaproteobacteria</taxon>
        <taxon>Rhodobacterales</taxon>
        <taxon>Roseobacteraceae</taxon>
        <taxon>Salibaculum</taxon>
    </lineage>
</organism>
<name>A0A2V1P4I3_9RHOB</name>
<dbReference type="InterPro" id="IPR036514">
    <property type="entry name" value="SGNH_hydro_sf"/>
</dbReference>
<accession>A0A2V1P4I3</accession>
<keyword evidence="4" id="KW-1185">Reference proteome</keyword>
<evidence type="ECO:0000313" key="3">
    <source>
        <dbReference type="EMBL" id="PWG16327.1"/>
    </source>
</evidence>
<protein>
    <submittedName>
        <fullName evidence="3">Lipolytic enzyme, G-D-S-L</fullName>
    </submittedName>
</protein>
<dbReference type="GO" id="GO:0016788">
    <property type="term" value="F:hydrolase activity, acting on ester bonds"/>
    <property type="evidence" value="ECO:0007669"/>
    <property type="project" value="UniProtKB-ARBA"/>
</dbReference>
<proteinExistence type="predicted"/>
<dbReference type="AlphaFoldDB" id="A0A2V1P4I3"/>
<feature type="compositionally biased region" description="Polar residues" evidence="1">
    <location>
        <begin position="8"/>
        <end position="18"/>
    </location>
</feature>
<sequence>MPTILTFGDSNTHGTTPMPSRDHNARFGFGTRWPTVMAEHLGPDWHVVEDGLPGRTTQHDDPVMWPNMNGQTGLRMALASHQPLDVVAIMLGTNDLKTRFAPSVEKITAGAAGLLDIALTDDLQARHGPYRVLLICPPPVVETGPIRGEFTGVGAIAPNLARAYADLAHARGAAFLDAGTVISVSDTDGVHFDAPAHRALGEAVAEAVRSL</sequence>
<dbReference type="EMBL" id="QETF01000015">
    <property type="protein sequence ID" value="PWG16327.1"/>
    <property type="molecule type" value="Genomic_DNA"/>
</dbReference>
<feature type="region of interest" description="Disordered" evidence="1">
    <location>
        <begin position="1"/>
        <end position="23"/>
    </location>
</feature>
<evidence type="ECO:0000259" key="2">
    <source>
        <dbReference type="Pfam" id="PF13472"/>
    </source>
</evidence>
<evidence type="ECO:0000256" key="1">
    <source>
        <dbReference type="SAM" id="MobiDB-lite"/>
    </source>
</evidence>